<reference evidence="2 3" key="1">
    <citation type="submission" date="2017-10" db="EMBL/GenBank/DDBJ databases">
        <title>Comparative genomics in systemic dimorphic fungi from Ajellomycetaceae.</title>
        <authorList>
            <person name="Munoz J.F."/>
            <person name="Mcewen J.G."/>
            <person name="Clay O.K."/>
            <person name="Cuomo C.A."/>
        </authorList>
    </citation>
    <scope>NUCLEOTIDE SEQUENCE [LARGE SCALE GENOMIC DNA]</scope>
    <source>
        <strain evidence="2 3">UAMH130</strain>
    </source>
</reference>
<dbReference type="EMBL" id="PDNC01000219">
    <property type="protein sequence ID" value="PGG95568.1"/>
    <property type="molecule type" value="Genomic_DNA"/>
</dbReference>
<feature type="compositionally biased region" description="Basic and acidic residues" evidence="1">
    <location>
        <begin position="19"/>
        <end position="28"/>
    </location>
</feature>
<organism evidence="2 3">
    <name type="scientific">Blastomyces parvus</name>
    <dbReference type="NCBI Taxonomy" id="2060905"/>
    <lineage>
        <taxon>Eukaryota</taxon>
        <taxon>Fungi</taxon>
        <taxon>Dikarya</taxon>
        <taxon>Ascomycota</taxon>
        <taxon>Pezizomycotina</taxon>
        <taxon>Eurotiomycetes</taxon>
        <taxon>Eurotiomycetidae</taxon>
        <taxon>Onygenales</taxon>
        <taxon>Ajellomycetaceae</taxon>
        <taxon>Blastomyces</taxon>
    </lineage>
</organism>
<sequence length="93" mass="10442">MEGVIGYIWPRLEKEIAQAMKQHEESRPQHSAHLPKPNADGSRPQLLVPQSDPDSYNTTSLHPQQPTLSIQLILTRWSILSFLDSVFPAGLSI</sequence>
<accession>A0A2B7WG44</accession>
<gene>
    <name evidence="2" type="ORF">GX51_08213</name>
</gene>
<proteinExistence type="predicted"/>
<feature type="compositionally biased region" description="Polar residues" evidence="1">
    <location>
        <begin position="52"/>
        <end position="62"/>
    </location>
</feature>
<comment type="caution">
    <text evidence="2">The sequence shown here is derived from an EMBL/GenBank/DDBJ whole genome shotgun (WGS) entry which is preliminary data.</text>
</comment>
<dbReference type="Proteomes" id="UP000224080">
    <property type="component" value="Unassembled WGS sequence"/>
</dbReference>
<name>A0A2B7WG44_9EURO</name>
<dbReference type="AlphaFoldDB" id="A0A2B7WG44"/>
<evidence type="ECO:0000313" key="3">
    <source>
        <dbReference type="Proteomes" id="UP000224080"/>
    </source>
</evidence>
<protein>
    <submittedName>
        <fullName evidence="2">Uncharacterized protein</fullName>
    </submittedName>
</protein>
<keyword evidence="3" id="KW-1185">Reference proteome</keyword>
<feature type="region of interest" description="Disordered" evidence="1">
    <location>
        <begin position="19"/>
        <end position="62"/>
    </location>
</feature>
<evidence type="ECO:0000256" key="1">
    <source>
        <dbReference type="SAM" id="MobiDB-lite"/>
    </source>
</evidence>
<evidence type="ECO:0000313" key="2">
    <source>
        <dbReference type="EMBL" id="PGG95568.1"/>
    </source>
</evidence>
<dbReference type="OrthoDB" id="10540761at2759"/>